<dbReference type="EMBL" id="JARJCW010000064">
    <property type="protein sequence ID" value="KAJ7200136.1"/>
    <property type="molecule type" value="Genomic_DNA"/>
</dbReference>
<name>A0AAD6Y5D3_9AGAR</name>
<dbReference type="AlphaFoldDB" id="A0AAD6Y5D3"/>
<protein>
    <submittedName>
        <fullName evidence="2">Uncharacterized protein</fullName>
    </submittedName>
</protein>
<evidence type="ECO:0000256" key="1">
    <source>
        <dbReference type="SAM" id="MobiDB-lite"/>
    </source>
</evidence>
<evidence type="ECO:0000313" key="2">
    <source>
        <dbReference type="EMBL" id="KAJ7200136.1"/>
    </source>
</evidence>
<feature type="region of interest" description="Disordered" evidence="1">
    <location>
        <begin position="83"/>
        <end position="120"/>
    </location>
</feature>
<dbReference type="Proteomes" id="UP001219525">
    <property type="component" value="Unassembled WGS sequence"/>
</dbReference>
<proteinExistence type="predicted"/>
<comment type="caution">
    <text evidence="2">The sequence shown here is derived from an EMBL/GenBank/DDBJ whole genome shotgun (WGS) entry which is preliminary data.</text>
</comment>
<gene>
    <name evidence="2" type="ORF">GGX14DRAFT_400821</name>
</gene>
<organism evidence="2 3">
    <name type="scientific">Mycena pura</name>
    <dbReference type="NCBI Taxonomy" id="153505"/>
    <lineage>
        <taxon>Eukaryota</taxon>
        <taxon>Fungi</taxon>
        <taxon>Dikarya</taxon>
        <taxon>Basidiomycota</taxon>
        <taxon>Agaricomycotina</taxon>
        <taxon>Agaricomycetes</taxon>
        <taxon>Agaricomycetidae</taxon>
        <taxon>Agaricales</taxon>
        <taxon>Marasmiineae</taxon>
        <taxon>Mycenaceae</taxon>
        <taxon>Mycena</taxon>
    </lineage>
</organism>
<reference evidence="2" key="1">
    <citation type="submission" date="2023-03" db="EMBL/GenBank/DDBJ databases">
        <title>Massive genome expansion in bonnet fungi (Mycena s.s.) driven by repeated elements and novel gene families across ecological guilds.</title>
        <authorList>
            <consortium name="Lawrence Berkeley National Laboratory"/>
            <person name="Harder C.B."/>
            <person name="Miyauchi S."/>
            <person name="Viragh M."/>
            <person name="Kuo A."/>
            <person name="Thoen E."/>
            <person name="Andreopoulos B."/>
            <person name="Lu D."/>
            <person name="Skrede I."/>
            <person name="Drula E."/>
            <person name="Henrissat B."/>
            <person name="Morin E."/>
            <person name="Kohler A."/>
            <person name="Barry K."/>
            <person name="LaButti K."/>
            <person name="Morin E."/>
            <person name="Salamov A."/>
            <person name="Lipzen A."/>
            <person name="Mereny Z."/>
            <person name="Hegedus B."/>
            <person name="Baldrian P."/>
            <person name="Stursova M."/>
            <person name="Weitz H."/>
            <person name="Taylor A."/>
            <person name="Grigoriev I.V."/>
            <person name="Nagy L.G."/>
            <person name="Martin F."/>
            <person name="Kauserud H."/>
        </authorList>
    </citation>
    <scope>NUCLEOTIDE SEQUENCE</scope>
    <source>
        <strain evidence="2">9144</strain>
    </source>
</reference>
<evidence type="ECO:0000313" key="3">
    <source>
        <dbReference type="Proteomes" id="UP001219525"/>
    </source>
</evidence>
<sequence>MDRWQALVARWETDRSAAGTVAHIVNIVLHPRLPGTRKIRLLSLAHLTTTRVYTTVDPYPHPTQSLGSLLDYNSKTVYFRTPRSNTKSFLPPRAHAPISKTPHTALPGLKNRQQARPEPLPEAPLRAAATLKQSDMAAAKDEQIHKVSVQNKNLAKKAAKAKGRGHSALHAICTPSRAQREGCRRIPCGADLDIPRTAPRRRIGHRHDVRGHRHDVRVQRHHALTMIVVAKGSSLGAVVHPLMLNNKLRSRLGFDSAHRLCTRVRHGARQRTATARVCAHVRSRSSLVVSDEEQEQDNDAQHSSSYLLGALYPVLVDRSLNHDRYGTHLEDLSAWAELVPEASQLLLTNLYTGLRTETGAPAIRVTTTSRFPDDKHRAMEKMQHAGEAAAAN</sequence>
<keyword evidence="3" id="KW-1185">Reference proteome</keyword>
<accession>A0AAD6Y5D3</accession>